<dbReference type="PROSITE" id="PS00455">
    <property type="entry name" value="AMP_BINDING"/>
    <property type="match status" value="1"/>
</dbReference>
<dbReference type="PANTHER" id="PTHR24096">
    <property type="entry name" value="LONG-CHAIN-FATTY-ACID--COA LIGASE"/>
    <property type="match status" value="1"/>
</dbReference>
<reference evidence="3" key="1">
    <citation type="submission" date="2020-05" db="EMBL/GenBank/DDBJ databases">
        <title>Mycena genomes resolve the evolution of fungal bioluminescence.</title>
        <authorList>
            <person name="Tsai I.J."/>
        </authorList>
    </citation>
    <scope>NUCLEOTIDE SEQUENCE</scope>
    <source>
        <strain evidence="3">171206Taipei</strain>
    </source>
</reference>
<comment type="caution">
    <text evidence="3">The sequence shown here is derived from an EMBL/GenBank/DDBJ whole genome shotgun (WGS) entry which is preliminary data.</text>
</comment>
<organism evidence="3 4">
    <name type="scientific">Mycena indigotica</name>
    <dbReference type="NCBI Taxonomy" id="2126181"/>
    <lineage>
        <taxon>Eukaryota</taxon>
        <taxon>Fungi</taxon>
        <taxon>Dikarya</taxon>
        <taxon>Basidiomycota</taxon>
        <taxon>Agaricomycotina</taxon>
        <taxon>Agaricomycetes</taxon>
        <taxon>Agaricomycetidae</taxon>
        <taxon>Agaricales</taxon>
        <taxon>Marasmiineae</taxon>
        <taxon>Mycenaceae</taxon>
        <taxon>Mycena</taxon>
    </lineage>
</organism>
<dbReference type="GO" id="GO:0016405">
    <property type="term" value="F:CoA-ligase activity"/>
    <property type="evidence" value="ECO:0007669"/>
    <property type="project" value="TreeGrafter"/>
</dbReference>
<dbReference type="InterPro" id="IPR000873">
    <property type="entry name" value="AMP-dep_synth/lig_dom"/>
</dbReference>
<dbReference type="SUPFAM" id="SSF56801">
    <property type="entry name" value="Acetyl-CoA synthetase-like"/>
    <property type="match status" value="1"/>
</dbReference>
<dbReference type="Pfam" id="PF13193">
    <property type="entry name" value="AMP-binding_C"/>
    <property type="match status" value="1"/>
</dbReference>
<proteinExistence type="predicted"/>
<sequence>MSEFYGGELGPNAPLPTDVTIPQFMLDPAYTHPLRPPQGDIPCFIEDATGRRVSLGEVRDRTTAVATVLKEKYKIGDGQVGERLDPKNDQLVIDANKYSCAAPIISTTPSCCGLSPPSVEYSGMGYFLSRVFLAEQVNSGANPSYTASEIEYQLKVTEATFIVAHSSTLTAVLDAAKRTGLPLDRIALIDAPAKAPVVTLSSLVSPVLARGAPSFSHVGIKLKPGEGATRVAMLCMSSGTTGPPKAVAITHAAIVANMVQMRVACLTDNPWLDKGDVVLGVLPFFHVAGLVFNLHFMIFSATTLVVIPKFDFLAMLESIVRYRLVPPIAVALAKHPVVRKYDLSGLKFIGCGAAPLTSELQEQLVQLFPQVKTGQAYGLTETATILSMTPFHVPSSFGSVGRLIPGVRVRLVKPDGSLAGPNEPGELVVKTPSLSLGYHKNKKATEESFSADGWFRTGDQVVIKDNGEVWVTDRLKELIKVQGFQVSPAELEGLILDHPDVSDTCVVGAPDDRLGEVPLAFVVLTADAEKRAKTDAEAIKTSIKKLVSDNKIRYKHLADVEFVAVIPKNASGKILRRILTEEVRARVKSKSKL</sequence>
<gene>
    <name evidence="3" type="ORF">MIND_00869400</name>
</gene>
<dbReference type="GeneID" id="59347869"/>
<dbReference type="InterPro" id="IPR025110">
    <property type="entry name" value="AMP-bd_C"/>
</dbReference>
<dbReference type="PANTHER" id="PTHR24096:SF422">
    <property type="entry name" value="BCDNA.GH02901"/>
    <property type="match status" value="1"/>
</dbReference>
<evidence type="ECO:0000259" key="1">
    <source>
        <dbReference type="Pfam" id="PF00501"/>
    </source>
</evidence>
<dbReference type="OrthoDB" id="6509636at2759"/>
<dbReference type="RefSeq" id="XP_037218595.1">
    <property type="nucleotide sequence ID" value="XM_037365353.1"/>
</dbReference>
<dbReference type="EMBL" id="JACAZF010000007">
    <property type="protein sequence ID" value="KAF7299207.1"/>
    <property type="molecule type" value="Genomic_DNA"/>
</dbReference>
<evidence type="ECO:0000313" key="3">
    <source>
        <dbReference type="EMBL" id="KAF7299207.1"/>
    </source>
</evidence>
<dbReference type="Gene3D" id="3.30.300.30">
    <property type="match status" value="1"/>
</dbReference>
<feature type="domain" description="AMP-binding enzyme C-terminal" evidence="2">
    <location>
        <begin position="490"/>
        <end position="573"/>
    </location>
</feature>
<dbReference type="Gene3D" id="3.40.50.980">
    <property type="match status" value="2"/>
</dbReference>
<protein>
    <submittedName>
        <fullName evidence="3">Uncharacterized protein</fullName>
    </submittedName>
</protein>
<evidence type="ECO:0000313" key="4">
    <source>
        <dbReference type="Proteomes" id="UP000636479"/>
    </source>
</evidence>
<dbReference type="Gene3D" id="2.30.38.10">
    <property type="entry name" value="Luciferase, Domain 3"/>
    <property type="match status" value="1"/>
</dbReference>
<keyword evidence="4" id="KW-1185">Reference proteome</keyword>
<dbReference type="AlphaFoldDB" id="A0A8H6VZ80"/>
<dbReference type="InterPro" id="IPR045851">
    <property type="entry name" value="AMP-bd_C_sf"/>
</dbReference>
<dbReference type="InterPro" id="IPR020845">
    <property type="entry name" value="AMP-binding_CS"/>
</dbReference>
<dbReference type="Pfam" id="PF00501">
    <property type="entry name" value="AMP-binding"/>
    <property type="match status" value="1"/>
</dbReference>
<evidence type="ECO:0000259" key="2">
    <source>
        <dbReference type="Pfam" id="PF13193"/>
    </source>
</evidence>
<name>A0A8H6VZ80_9AGAR</name>
<dbReference type="Proteomes" id="UP000636479">
    <property type="component" value="Unassembled WGS sequence"/>
</dbReference>
<accession>A0A8H6VZ80</accession>
<feature type="domain" description="AMP-dependent synthetase/ligase" evidence="1">
    <location>
        <begin position="137"/>
        <end position="439"/>
    </location>
</feature>